<feature type="compositionally biased region" description="Low complexity" evidence="1">
    <location>
        <begin position="1"/>
        <end position="20"/>
    </location>
</feature>
<gene>
    <name evidence="2" type="ORF">Scep_019786</name>
</gene>
<dbReference type="AlphaFoldDB" id="A0AAP0NLQ5"/>
<feature type="compositionally biased region" description="Basic and acidic residues" evidence="1">
    <location>
        <begin position="50"/>
        <end position="66"/>
    </location>
</feature>
<name>A0AAP0NLQ5_9MAGN</name>
<proteinExistence type="predicted"/>
<reference evidence="2 3" key="1">
    <citation type="submission" date="2024-01" db="EMBL/GenBank/DDBJ databases">
        <title>Genome assemblies of Stephania.</title>
        <authorList>
            <person name="Yang L."/>
        </authorList>
    </citation>
    <scope>NUCLEOTIDE SEQUENCE [LARGE SCALE GENOMIC DNA]</scope>
    <source>
        <strain evidence="2">JXDWG</strain>
        <tissue evidence="2">Leaf</tissue>
    </source>
</reference>
<feature type="region of interest" description="Disordered" evidence="1">
    <location>
        <begin position="43"/>
        <end position="96"/>
    </location>
</feature>
<sequence>MAVAVSAVATTAPDAAAASSRDSDDVGRECGWWRDRTSCPAAELPAAARTGDRPGEALAADRRVEARSSGPATSGGREQRTAATGQGGCVTRRRSDDGHGGCAAARMWANGALEWLGVASGGRPAGAAARRTAAW</sequence>
<protein>
    <submittedName>
        <fullName evidence="2">Uncharacterized protein</fullName>
    </submittedName>
</protein>
<accession>A0AAP0NLQ5</accession>
<dbReference type="EMBL" id="JBBNAG010000008">
    <property type="protein sequence ID" value="KAK9112267.1"/>
    <property type="molecule type" value="Genomic_DNA"/>
</dbReference>
<evidence type="ECO:0000313" key="2">
    <source>
        <dbReference type="EMBL" id="KAK9112267.1"/>
    </source>
</evidence>
<feature type="region of interest" description="Disordered" evidence="1">
    <location>
        <begin position="1"/>
        <end position="27"/>
    </location>
</feature>
<comment type="caution">
    <text evidence="2">The sequence shown here is derived from an EMBL/GenBank/DDBJ whole genome shotgun (WGS) entry which is preliminary data.</text>
</comment>
<dbReference type="Proteomes" id="UP001419268">
    <property type="component" value="Unassembled WGS sequence"/>
</dbReference>
<organism evidence="2 3">
    <name type="scientific">Stephania cephalantha</name>
    <dbReference type="NCBI Taxonomy" id="152367"/>
    <lineage>
        <taxon>Eukaryota</taxon>
        <taxon>Viridiplantae</taxon>
        <taxon>Streptophyta</taxon>
        <taxon>Embryophyta</taxon>
        <taxon>Tracheophyta</taxon>
        <taxon>Spermatophyta</taxon>
        <taxon>Magnoliopsida</taxon>
        <taxon>Ranunculales</taxon>
        <taxon>Menispermaceae</taxon>
        <taxon>Menispermoideae</taxon>
        <taxon>Cissampelideae</taxon>
        <taxon>Stephania</taxon>
    </lineage>
</organism>
<evidence type="ECO:0000256" key="1">
    <source>
        <dbReference type="SAM" id="MobiDB-lite"/>
    </source>
</evidence>
<evidence type="ECO:0000313" key="3">
    <source>
        <dbReference type="Proteomes" id="UP001419268"/>
    </source>
</evidence>
<keyword evidence="3" id="KW-1185">Reference proteome</keyword>